<gene>
    <name evidence="2" type="ORF">MKW98_011338</name>
</gene>
<evidence type="ECO:0000256" key="1">
    <source>
        <dbReference type="SAM" id="SignalP"/>
    </source>
</evidence>
<dbReference type="PANTHER" id="PTHR36312:SF1">
    <property type="entry name" value="OS01G0594500 PROTEIN"/>
    <property type="match status" value="1"/>
</dbReference>
<keyword evidence="1" id="KW-0732">Signal</keyword>
<dbReference type="EMBL" id="JAJJMB010008429">
    <property type="protein sequence ID" value="KAI3923708.1"/>
    <property type="molecule type" value="Genomic_DNA"/>
</dbReference>
<sequence length="111" mass="12483">MVAILMLGMCLRQISGSKLKDFKKCGTRCMDMCTPLYIGVVHGALCPPQCVTWCITHSNDRNEDRLSYYCNLGCASQNSVNISTLQDPCGEEVEKYVNSCSLFLRKKVEIY</sequence>
<organism evidence="2 3">
    <name type="scientific">Papaver atlanticum</name>
    <dbReference type="NCBI Taxonomy" id="357466"/>
    <lineage>
        <taxon>Eukaryota</taxon>
        <taxon>Viridiplantae</taxon>
        <taxon>Streptophyta</taxon>
        <taxon>Embryophyta</taxon>
        <taxon>Tracheophyta</taxon>
        <taxon>Spermatophyta</taxon>
        <taxon>Magnoliopsida</taxon>
        <taxon>Ranunculales</taxon>
        <taxon>Papaveraceae</taxon>
        <taxon>Papaveroideae</taxon>
        <taxon>Papaver</taxon>
    </lineage>
</organism>
<name>A0AAD4STZ1_9MAGN</name>
<keyword evidence="3" id="KW-1185">Reference proteome</keyword>
<protein>
    <submittedName>
        <fullName evidence="2">Uncharacterized protein</fullName>
    </submittedName>
</protein>
<feature type="chain" id="PRO_5041989418" evidence="1">
    <location>
        <begin position="17"/>
        <end position="111"/>
    </location>
</feature>
<reference evidence="2" key="1">
    <citation type="submission" date="2022-04" db="EMBL/GenBank/DDBJ databases">
        <title>A functionally conserved STORR gene fusion in Papaver species that diverged 16.8 million years ago.</title>
        <authorList>
            <person name="Catania T."/>
        </authorList>
    </citation>
    <scope>NUCLEOTIDE SEQUENCE</scope>
    <source>
        <strain evidence="2">S-188037</strain>
    </source>
</reference>
<dbReference type="PANTHER" id="PTHR36312">
    <property type="entry name" value="THIONIN-LIKE PROTEIN 1"/>
    <property type="match status" value="1"/>
</dbReference>
<evidence type="ECO:0000313" key="2">
    <source>
        <dbReference type="EMBL" id="KAI3923708.1"/>
    </source>
</evidence>
<dbReference type="Proteomes" id="UP001202328">
    <property type="component" value="Unassembled WGS sequence"/>
</dbReference>
<proteinExistence type="predicted"/>
<comment type="caution">
    <text evidence="2">The sequence shown here is derived from an EMBL/GenBank/DDBJ whole genome shotgun (WGS) entry which is preliminary data.</text>
</comment>
<feature type="signal peptide" evidence="1">
    <location>
        <begin position="1"/>
        <end position="16"/>
    </location>
</feature>
<dbReference type="InterPro" id="IPR038975">
    <property type="entry name" value="THNL"/>
</dbReference>
<evidence type="ECO:0000313" key="3">
    <source>
        <dbReference type="Proteomes" id="UP001202328"/>
    </source>
</evidence>
<dbReference type="AlphaFoldDB" id="A0AAD4STZ1"/>
<accession>A0AAD4STZ1</accession>